<name>A0A3R6GLW9_9BACT</name>
<dbReference type="EMBL" id="QRKB01000110">
    <property type="protein sequence ID" value="RHH73716.1"/>
    <property type="molecule type" value="Genomic_DNA"/>
</dbReference>
<dbReference type="Gene3D" id="3.30.2310.20">
    <property type="entry name" value="RelE-like"/>
    <property type="match status" value="1"/>
</dbReference>
<dbReference type="InterPro" id="IPR035093">
    <property type="entry name" value="RelE/ParE_toxin_dom_sf"/>
</dbReference>
<dbReference type="Pfam" id="PF05016">
    <property type="entry name" value="ParE_toxin"/>
    <property type="match status" value="1"/>
</dbReference>
<gene>
    <name evidence="3" type="ORF">DW192_16440</name>
    <name evidence="2" type="ORF">F7D62_00630</name>
</gene>
<reference evidence="2" key="3">
    <citation type="submission" date="2023-10" db="EMBL/GenBank/DDBJ databases">
        <title>Distinct polysaccharide growth profiles of human intestinal Prevotella copri isolates.</title>
        <authorList>
            <person name="Fehlner-Peach H."/>
            <person name="Magnabosco C."/>
            <person name="Raghavan V."/>
            <person name="Scher J.U."/>
            <person name="Tett A."/>
            <person name="Cox L.M."/>
            <person name="Gottsegen C."/>
            <person name="Watters A."/>
            <person name="Wiltshire- Gordon J.D."/>
            <person name="Segata N."/>
            <person name="Bonneau R."/>
            <person name="Littman D.R."/>
        </authorList>
    </citation>
    <scope>NUCLEOTIDE SEQUENCE</scope>
    <source>
        <strain evidence="2">IAK279</strain>
    </source>
</reference>
<dbReference type="Proteomes" id="UP000390763">
    <property type="component" value="Unassembled WGS sequence"/>
</dbReference>
<evidence type="ECO:0000313" key="3">
    <source>
        <dbReference type="EMBL" id="RHH73716.1"/>
    </source>
</evidence>
<comment type="caution">
    <text evidence="3">The sequence shown here is derived from an EMBL/GenBank/DDBJ whole genome shotgun (WGS) entry which is preliminary data.</text>
</comment>
<protein>
    <submittedName>
        <fullName evidence="3">Type II toxin-antitoxin system RelE/ParE family toxin</fullName>
    </submittedName>
</protein>
<dbReference type="AlphaFoldDB" id="A0A3R6GLW9"/>
<evidence type="ECO:0000313" key="4">
    <source>
        <dbReference type="Proteomes" id="UP000284548"/>
    </source>
</evidence>
<sequence length="116" mass="13558">MEVVWSDLALTQLDEVMDYVEEHFGLLTSQKVLHNILEKTDELAQYSTHGIYDARYTSWVSGQDMVIRHLLLAPNRVYYLIDGEQIVIMGIVHVKRSPQAVTSMIKRFLEEYDKNR</sequence>
<dbReference type="Proteomes" id="UP000284548">
    <property type="component" value="Unassembled WGS sequence"/>
</dbReference>
<organism evidence="3 4">
    <name type="scientific">Segatella copri</name>
    <dbReference type="NCBI Taxonomy" id="165179"/>
    <lineage>
        <taxon>Bacteria</taxon>
        <taxon>Pseudomonadati</taxon>
        <taxon>Bacteroidota</taxon>
        <taxon>Bacteroidia</taxon>
        <taxon>Bacteroidales</taxon>
        <taxon>Prevotellaceae</taxon>
        <taxon>Segatella</taxon>
    </lineage>
</organism>
<evidence type="ECO:0000313" key="2">
    <source>
        <dbReference type="EMBL" id="MQO02645.1"/>
    </source>
</evidence>
<dbReference type="InterPro" id="IPR007712">
    <property type="entry name" value="RelE/ParE_toxin"/>
</dbReference>
<accession>A0A3R6GLW9</accession>
<reference evidence="5" key="2">
    <citation type="submission" date="2019-09" db="EMBL/GenBank/DDBJ databases">
        <title>Distinct polysaccharide growth profiles of human intestinal Prevotella copri isolates.</title>
        <authorList>
            <person name="Fehlner-Peach H."/>
            <person name="Magnabosco C."/>
            <person name="Raghavan V."/>
            <person name="Scher J.U."/>
            <person name="Tett A."/>
            <person name="Cox L.M."/>
            <person name="Gottsegen C."/>
            <person name="Watters A."/>
            <person name="Wiltshire- Gordon J.D."/>
            <person name="Segata N."/>
            <person name="Bonneau R."/>
            <person name="Littman D.R."/>
        </authorList>
    </citation>
    <scope>NUCLEOTIDE SEQUENCE [LARGE SCALE GENOMIC DNA]</scope>
    <source>
        <strain evidence="5">iAK279</strain>
    </source>
</reference>
<reference evidence="3 4" key="1">
    <citation type="submission" date="2018-08" db="EMBL/GenBank/DDBJ databases">
        <title>A genome reference for cultivated species of the human gut microbiota.</title>
        <authorList>
            <person name="Zou Y."/>
            <person name="Xue W."/>
            <person name="Luo G."/>
        </authorList>
    </citation>
    <scope>NUCLEOTIDE SEQUENCE [LARGE SCALE GENOMIC DNA]</scope>
    <source>
        <strain evidence="3 4">AM16-54</strain>
    </source>
</reference>
<evidence type="ECO:0000313" key="5">
    <source>
        <dbReference type="Proteomes" id="UP000390763"/>
    </source>
</evidence>
<keyword evidence="1" id="KW-1277">Toxin-antitoxin system</keyword>
<evidence type="ECO:0000256" key="1">
    <source>
        <dbReference type="ARBA" id="ARBA00022649"/>
    </source>
</evidence>
<proteinExistence type="predicted"/>
<dbReference type="EMBL" id="VZBT01000005">
    <property type="protein sequence ID" value="MQO02645.1"/>
    <property type="molecule type" value="Genomic_DNA"/>
</dbReference>
<dbReference type="RefSeq" id="WP_118256011.1">
    <property type="nucleotide sequence ID" value="NZ_QRKB01000110.1"/>
</dbReference>